<feature type="transmembrane region" description="Helical" evidence="1">
    <location>
        <begin position="24"/>
        <end position="43"/>
    </location>
</feature>
<keyword evidence="3" id="KW-1185">Reference proteome</keyword>
<sequence length="107" mass="11889">MAIIMNSLVSGKGILTQLNLKMAIPIYGAESLLYFFTLFVATLGDRRRFLNDTTGLTAPPSSRQARASALCWGSARAVLQHALLFLRIRPQRQGPHHSMHLPNMDRA</sequence>
<accession>A0A3L6RAY2</accession>
<evidence type="ECO:0000313" key="3">
    <source>
        <dbReference type="Proteomes" id="UP000275267"/>
    </source>
</evidence>
<dbReference type="Proteomes" id="UP000275267">
    <property type="component" value="Unassembled WGS sequence"/>
</dbReference>
<keyword evidence="1" id="KW-0472">Membrane</keyword>
<dbReference type="AlphaFoldDB" id="A0A3L6RAY2"/>
<keyword evidence="1" id="KW-1133">Transmembrane helix</keyword>
<evidence type="ECO:0000313" key="2">
    <source>
        <dbReference type="EMBL" id="RLM99420.1"/>
    </source>
</evidence>
<gene>
    <name evidence="2" type="ORF">C2845_PM06G22970</name>
</gene>
<reference evidence="3" key="1">
    <citation type="journal article" date="2019" name="Nat. Commun.">
        <title>The genome of broomcorn millet.</title>
        <authorList>
            <person name="Zou C."/>
            <person name="Miki D."/>
            <person name="Li D."/>
            <person name="Tang Q."/>
            <person name="Xiao L."/>
            <person name="Rajput S."/>
            <person name="Deng P."/>
            <person name="Jia W."/>
            <person name="Huang R."/>
            <person name="Zhang M."/>
            <person name="Sun Y."/>
            <person name="Hu J."/>
            <person name="Fu X."/>
            <person name="Schnable P.S."/>
            <person name="Li F."/>
            <person name="Zhang H."/>
            <person name="Feng B."/>
            <person name="Zhu X."/>
            <person name="Liu R."/>
            <person name="Schnable J.C."/>
            <person name="Zhu J.-K."/>
            <person name="Zhang H."/>
        </authorList>
    </citation>
    <scope>NUCLEOTIDE SEQUENCE [LARGE SCALE GENOMIC DNA]</scope>
</reference>
<organism evidence="2 3">
    <name type="scientific">Panicum miliaceum</name>
    <name type="common">Proso millet</name>
    <name type="synonym">Broomcorn millet</name>
    <dbReference type="NCBI Taxonomy" id="4540"/>
    <lineage>
        <taxon>Eukaryota</taxon>
        <taxon>Viridiplantae</taxon>
        <taxon>Streptophyta</taxon>
        <taxon>Embryophyta</taxon>
        <taxon>Tracheophyta</taxon>
        <taxon>Spermatophyta</taxon>
        <taxon>Magnoliopsida</taxon>
        <taxon>Liliopsida</taxon>
        <taxon>Poales</taxon>
        <taxon>Poaceae</taxon>
        <taxon>PACMAD clade</taxon>
        <taxon>Panicoideae</taxon>
        <taxon>Panicodae</taxon>
        <taxon>Paniceae</taxon>
        <taxon>Panicinae</taxon>
        <taxon>Panicum</taxon>
        <taxon>Panicum sect. Panicum</taxon>
    </lineage>
</organism>
<keyword evidence="1" id="KW-0812">Transmembrane</keyword>
<comment type="caution">
    <text evidence="2">The sequence shown here is derived from an EMBL/GenBank/DDBJ whole genome shotgun (WGS) entry which is preliminary data.</text>
</comment>
<dbReference type="STRING" id="4540.A0A3L6RAY2"/>
<dbReference type="EMBL" id="PQIB02000009">
    <property type="protein sequence ID" value="RLM99420.1"/>
    <property type="molecule type" value="Genomic_DNA"/>
</dbReference>
<protein>
    <submittedName>
        <fullName evidence="2">PsbS</fullName>
    </submittedName>
</protein>
<proteinExistence type="predicted"/>
<evidence type="ECO:0000256" key="1">
    <source>
        <dbReference type="SAM" id="Phobius"/>
    </source>
</evidence>
<name>A0A3L6RAY2_PANMI</name>